<gene>
    <name evidence="2" type="ORF">NP233_g12724</name>
</gene>
<feature type="region of interest" description="Disordered" evidence="1">
    <location>
        <begin position="70"/>
        <end position="179"/>
    </location>
</feature>
<protein>
    <submittedName>
        <fullName evidence="2">Uncharacterized protein</fullName>
    </submittedName>
</protein>
<comment type="caution">
    <text evidence="2">The sequence shown here is derived from an EMBL/GenBank/DDBJ whole genome shotgun (WGS) entry which is preliminary data.</text>
</comment>
<dbReference type="EMBL" id="JANIEX010001957">
    <property type="protein sequence ID" value="KAJ3553122.1"/>
    <property type="molecule type" value="Genomic_DNA"/>
</dbReference>
<evidence type="ECO:0000313" key="2">
    <source>
        <dbReference type="EMBL" id="KAJ3553122.1"/>
    </source>
</evidence>
<evidence type="ECO:0000313" key="3">
    <source>
        <dbReference type="Proteomes" id="UP001213000"/>
    </source>
</evidence>
<dbReference type="Proteomes" id="UP001213000">
    <property type="component" value="Unassembled WGS sequence"/>
</dbReference>
<name>A0AAD5VJJ8_9AGAR</name>
<keyword evidence="3" id="KW-1185">Reference proteome</keyword>
<sequence length="179" mass="19959">MPATAFYQVRGNISVPIGPQPCLTYEPTSRNLSSRFDQYTWYYPAKDLREVRFSKLSPFGRIPARSPFSHPSSIPNISNMSATNRPIGGSSDDMADSRWNNFKSSEDEKEREDAALDRQEEDRVVREGVERGEGEPTIRGDIGMTTGETRAGGGDEPAAQKGVGTHQVRLHQRRQQAAM</sequence>
<evidence type="ECO:0000256" key="1">
    <source>
        <dbReference type="SAM" id="MobiDB-lite"/>
    </source>
</evidence>
<dbReference type="AlphaFoldDB" id="A0AAD5VJJ8"/>
<accession>A0AAD5VJJ8</accession>
<feature type="compositionally biased region" description="Polar residues" evidence="1">
    <location>
        <begin position="70"/>
        <end position="84"/>
    </location>
</feature>
<reference evidence="2" key="1">
    <citation type="submission" date="2022-07" db="EMBL/GenBank/DDBJ databases">
        <title>Genome Sequence of Leucocoprinus birnbaumii.</title>
        <authorList>
            <person name="Buettner E."/>
        </authorList>
    </citation>
    <scope>NUCLEOTIDE SEQUENCE</scope>
    <source>
        <strain evidence="2">VT141</strain>
    </source>
</reference>
<feature type="compositionally biased region" description="Basic and acidic residues" evidence="1">
    <location>
        <begin position="104"/>
        <end position="138"/>
    </location>
</feature>
<feature type="compositionally biased region" description="Basic residues" evidence="1">
    <location>
        <begin position="168"/>
        <end position="179"/>
    </location>
</feature>
<proteinExistence type="predicted"/>
<organism evidence="2 3">
    <name type="scientific">Leucocoprinus birnbaumii</name>
    <dbReference type="NCBI Taxonomy" id="56174"/>
    <lineage>
        <taxon>Eukaryota</taxon>
        <taxon>Fungi</taxon>
        <taxon>Dikarya</taxon>
        <taxon>Basidiomycota</taxon>
        <taxon>Agaricomycotina</taxon>
        <taxon>Agaricomycetes</taxon>
        <taxon>Agaricomycetidae</taxon>
        <taxon>Agaricales</taxon>
        <taxon>Agaricineae</taxon>
        <taxon>Agaricaceae</taxon>
        <taxon>Leucocoprinus</taxon>
    </lineage>
</organism>